<evidence type="ECO:0000313" key="7">
    <source>
        <dbReference type="EMBL" id="WFC93740.1"/>
    </source>
</evidence>
<dbReference type="GO" id="GO:0006513">
    <property type="term" value="P:protein monoubiquitination"/>
    <property type="evidence" value="ECO:0007669"/>
    <property type="project" value="InterPro"/>
</dbReference>
<evidence type="ECO:0000256" key="3">
    <source>
        <dbReference type="ARBA" id="ARBA00022833"/>
    </source>
</evidence>
<proteinExistence type="predicted"/>
<keyword evidence="7" id="KW-0808">Transferase</keyword>
<dbReference type="GO" id="GO:0097505">
    <property type="term" value="C:Rad6-Rad18 complex"/>
    <property type="evidence" value="ECO:0007669"/>
    <property type="project" value="TreeGrafter"/>
</dbReference>
<dbReference type="InterPro" id="IPR013083">
    <property type="entry name" value="Znf_RING/FYVE/PHD"/>
</dbReference>
<dbReference type="GO" id="GO:0005634">
    <property type="term" value="C:nucleus"/>
    <property type="evidence" value="ECO:0007669"/>
    <property type="project" value="TreeGrafter"/>
</dbReference>
<dbReference type="InterPro" id="IPR017907">
    <property type="entry name" value="Znf_RING_CS"/>
</dbReference>
<dbReference type="SUPFAM" id="SSF57850">
    <property type="entry name" value="RING/U-box"/>
    <property type="match status" value="1"/>
</dbReference>
<dbReference type="Proteomes" id="UP001216638">
    <property type="component" value="Chromosome 1"/>
</dbReference>
<keyword evidence="8" id="KW-1185">Reference proteome</keyword>
<evidence type="ECO:0000313" key="8">
    <source>
        <dbReference type="Proteomes" id="UP001216638"/>
    </source>
</evidence>
<feature type="region of interest" description="Disordered" evidence="5">
    <location>
        <begin position="238"/>
        <end position="268"/>
    </location>
</feature>
<dbReference type="PROSITE" id="PS00518">
    <property type="entry name" value="ZF_RING_1"/>
    <property type="match status" value="1"/>
</dbReference>
<keyword evidence="7" id="KW-0012">Acyltransferase</keyword>
<evidence type="ECO:0000256" key="1">
    <source>
        <dbReference type="ARBA" id="ARBA00022723"/>
    </source>
</evidence>
<dbReference type="Gene3D" id="3.30.40.10">
    <property type="entry name" value="Zinc/RING finger domain, C3HC4 (zinc finger)"/>
    <property type="match status" value="1"/>
</dbReference>
<dbReference type="PROSITE" id="PS50089">
    <property type="entry name" value="ZF_RING_2"/>
    <property type="match status" value="1"/>
</dbReference>
<dbReference type="GO" id="GO:0006301">
    <property type="term" value="P:DNA damage tolerance"/>
    <property type="evidence" value="ECO:0007669"/>
    <property type="project" value="InterPro"/>
</dbReference>
<keyword evidence="2 4" id="KW-0863">Zinc-finger</keyword>
<dbReference type="AlphaFoldDB" id="A0AAF0DPP8"/>
<dbReference type="PANTHER" id="PTHR14134">
    <property type="entry name" value="E3 UBIQUITIN-PROTEIN LIGASE RAD18"/>
    <property type="match status" value="1"/>
</dbReference>
<organism evidence="7 8">
    <name type="scientific">Malassezia brasiliensis</name>
    <dbReference type="NCBI Taxonomy" id="1821822"/>
    <lineage>
        <taxon>Eukaryota</taxon>
        <taxon>Fungi</taxon>
        <taxon>Dikarya</taxon>
        <taxon>Basidiomycota</taxon>
        <taxon>Ustilaginomycotina</taxon>
        <taxon>Malasseziomycetes</taxon>
        <taxon>Malasseziales</taxon>
        <taxon>Malasseziaceae</taxon>
        <taxon>Malassezia</taxon>
    </lineage>
</organism>
<keyword evidence="3" id="KW-0862">Zinc</keyword>
<dbReference type="GO" id="GO:0003697">
    <property type="term" value="F:single-stranded DNA binding"/>
    <property type="evidence" value="ECO:0007669"/>
    <property type="project" value="InterPro"/>
</dbReference>
<dbReference type="EMBL" id="CP119951">
    <property type="protein sequence ID" value="WFC93740.1"/>
    <property type="molecule type" value="Genomic_DNA"/>
</dbReference>
<accession>A0AAF0DPP8</accession>
<dbReference type="Pfam" id="PF00097">
    <property type="entry name" value="zf-C3HC4"/>
    <property type="match status" value="1"/>
</dbReference>
<dbReference type="PANTHER" id="PTHR14134:SF2">
    <property type="entry name" value="E3 UBIQUITIN-PROTEIN LIGASE RAD18"/>
    <property type="match status" value="1"/>
</dbReference>
<dbReference type="InterPro" id="IPR039577">
    <property type="entry name" value="Rad18"/>
</dbReference>
<dbReference type="GO" id="GO:0008270">
    <property type="term" value="F:zinc ion binding"/>
    <property type="evidence" value="ECO:0007669"/>
    <property type="project" value="UniProtKB-KW"/>
</dbReference>
<dbReference type="GO" id="GO:0061630">
    <property type="term" value="F:ubiquitin protein ligase activity"/>
    <property type="evidence" value="ECO:0007669"/>
    <property type="project" value="UniProtKB-EC"/>
</dbReference>
<name>A0AAF0DPP8_9BASI</name>
<evidence type="ECO:0000256" key="5">
    <source>
        <dbReference type="SAM" id="MobiDB-lite"/>
    </source>
</evidence>
<dbReference type="EC" id="2.3.2.27" evidence="7"/>
<evidence type="ECO:0000259" key="6">
    <source>
        <dbReference type="PROSITE" id="PS50089"/>
    </source>
</evidence>
<gene>
    <name evidence="7" type="primary">RAD18</name>
    <name evidence="7" type="ORF">MBRA1_000363</name>
</gene>
<keyword evidence="1" id="KW-0479">Metal-binding</keyword>
<evidence type="ECO:0000256" key="4">
    <source>
        <dbReference type="PROSITE-ProRule" id="PRU00175"/>
    </source>
</evidence>
<dbReference type="InterPro" id="IPR018957">
    <property type="entry name" value="Znf_C3HC4_RING-type"/>
</dbReference>
<protein>
    <submittedName>
        <fullName evidence="7">RING-type E3 ubiquitin transferase</fullName>
        <ecNumber evidence="7">2.3.2.27</ecNumber>
    </submittedName>
</protein>
<feature type="domain" description="RING-type" evidence="6">
    <location>
        <begin position="33"/>
        <end position="80"/>
    </location>
</feature>
<reference evidence="7" key="1">
    <citation type="submission" date="2023-03" db="EMBL/GenBank/DDBJ databases">
        <title>Mating type loci evolution in Malassezia.</title>
        <authorList>
            <person name="Coelho M.A."/>
        </authorList>
    </citation>
    <scope>NUCLEOTIDE SEQUENCE</scope>
    <source>
        <strain evidence="7">CBS 14135</strain>
    </source>
</reference>
<sequence length="268" mass="30309">MDALLDQVSDPSDWPETWATLRPLDASLRCGLCYVCVVLTQDIFRAPVALRECAHVFCSSCIRTHINQPGGSGSFCPNCRQKKAYDSELVPQPALEAAATSWRTARADLVTKQKRLDTLEHARAAANHEIPPPATVSEKRAAEPEYGRRLRPRKEEAVDYRSLQGPKDRLIERHRQWVNVYNANLDASPANRESLERLRRNLLAWDRNQDEVHAKDRVASEKQYRSWLHTHRSQYADLAAKARASLAPPPKTDAPTDDPDASPRTESR</sequence>
<evidence type="ECO:0000256" key="2">
    <source>
        <dbReference type="ARBA" id="ARBA00022771"/>
    </source>
</evidence>
<dbReference type="InterPro" id="IPR001841">
    <property type="entry name" value="Znf_RING"/>
</dbReference>